<evidence type="ECO:0000313" key="1">
    <source>
        <dbReference type="EMBL" id="AFY83320.1"/>
    </source>
</evidence>
<evidence type="ECO:0000313" key="2">
    <source>
        <dbReference type="Proteomes" id="UP000010367"/>
    </source>
</evidence>
<proteinExistence type="predicted"/>
<dbReference type="InParanoid" id="K9TLB3"/>
<sequence length="35" mass="4126">MIFISRLKYEQPCFRGSLNILPREVGLSPLFIQQM</sequence>
<protein>
    <submittedName>
        <fullName evidence="1">Uncharacterized protein</fullName>
    </submittedName>
</protein>
<organism evidence="1 2">
    <name type="scientific">Oscillatoria acuminata PCC 6304</name>
    <dbReference type="NCBI Taxonomy" id="56110"/>
    <lineage>
        <taxon>Bacteria</taxon>
        <taxon>Bacillati</taxon>
        <taxon>Cyanobacteriota</taxon>
        <taxon>Cyanophyceae</taxon>
        <taxon>Oscillatoriophycideae</taxon>
        <taxon>Oscillatoriales</taxon>
        <taxon>Oscillatoriaceae</taxon>
        <taxon>Oscillatoria</taxon>
    </lineage>
</organism>
<dbReference type="AlphaFoldDB" id="K9TLB3"/>
<dbReference type="EMBL" id="CP003607">
    <property type="protein sequence ID" value="AFY83320.1"/>
    <property type="molecule type" value="Genomic_DNA"/>
</dbReference>
<dbReference type="Proteomes" id="UP000010367">
    <property type="component" value="Chromosome"/>
</dbReference>
<name>K9TLB3_9CYAN</name>
<keyword evidence="2" id="KW-1185">Reference proteome</keyword>
<dbReference type="KEGG" id="oac:Oscil6304_3762"/>
<dbReference type="HOGENOM" id="CLU_3366180_0_0_3"/>
<reference evidence="1 2" key="1">
    <citation type="submission" date="2012-06" db="EMBL/GenBank/DDBJ databases">
        <title>Finished chromosome of genome of Oscillatoria acuminata PCC 6304.</title>
        <authorList>
            <consortium name="US DOE Joint Genome Institute"/>
            <person name="Gugger M."/>
            <person name="Coursin T."/>
            <person name="Rippka R."/>
            <person name="Tandeau De Marsac N."/>
            <person name="Huntemann M."/>
            <person name="Wei C.-L."/>
            <person name="Han J."/>
            <person name="Detter J.C."/>
            <person name="Han C."/>
            <person name="Tapia R."/>
            <person name="Davenport K."/>
            <person name="Daligault H."/>
            <person name="Erkkila T."/>
            <person name="Gu W."/>
            <person name="Munk A.C.C."/>
            <person name="Teshima H."/>
            <person name="Xu Y."/>
            <person name="Chain P."/>
            <person name="Chen A."/>
            <person name="Krypides N."/>
            <person name="Mavromatis K."/>
            <person name="Markowitz V."/>
            <person name="Szeto E."/>
            <person name="Ivanova N."/>
            <person name="Mikhailova N."/>
            <person name="Ovchinnikova G."/>
            <person name="Pagani I."/>
            <person name="Pati A."/>
            <person name="Goodwin L."/>
            <person name="Peters L."/>
            <person name="Pitluck S."/>
            <person name="Woyke T."/>
            <person name="Kerfeld C."/>
        </authorList>
    </citation>
    <scope>NUCLEOTIDE SEQUENCE [LARGE SCALE GENOMIC DNA]</scope>
    <source>
        <strain evidence="1 2">PCC 6304</strain>
    </source>
</reference>
<accession>K9TLB3</accession>
<gene>
    <name evidence="1" type="ORF">Oscil6304_3762</name>
</gene>